<organism evidence="8 9">
    <name type="scientific">Candidatus Fervidibacter sacchari</name>
    <dbReference type="NCBI Taxonomy" id="1448929"/>
    <lineage>
        <taxon>Bacteria</taxon>
        <taxon>Candidatus Fervidibacterota</taxon>
        <taxon>Candidatus Fervidibacter</taxon>
    </lineage>
</organism>
<evidence type="ECO:0000256" key="2">
    <source>
        <dbReference type="ARBA" id="ARBA00006434"/>
    </source>
</evidence>
<evidence type="ECO:0000256" key="7">
    <source>
        <dbReference type="SAM" id="Phobius"/>
    </source>
</evidence>
<evidence type="ECO:0000313" key="8">
    <source>
        <dbReference type="EMBL" id="MCS3920595.1"/>
    </source>
</evidence>
<dbReference type="PANTHER" id="PTHR11819">
    <property type="entry name" value="SOLUTE CARRIER FAMILY 5"/>
    <property type="match status" value="1"/>
</dbReference>
<feature type="transmembrane region" description="Helical" evidence="7">
    <location>
        <begin position="467"/>
        <end position="487"/>
    </location>
</feature>
<evidence type="ECO:0000256" key="6">
    <source>
        <dbReference type="RuleBase" id="RU362091"/>
    </source>
</evidence>
<keyword evidence="4 7" id="KW-1133">Transmembrane helix</keyword>
<feature type="transmembrane region" description="Helical" evidence="7">
    <location>
        <begin position="129"/>
        <end position="152"/>
    </location>
</feature>
<feature type="transmembrane region" description="Helical" evidence="7">
    <location>
        <begin position="376"/>
        <end position="397"/>
    </location>
</feature>
<evidence type="ECO:0000256" key="3">
    <source>
        <dbReference type="ARBA" id="ARBA00022692"/>
    </source>
</evidence>
<feature type="transmembrane region" description="Helical" evidence="7">
    <location>
        <begin position="529"/>
        <end position="550"/>
    </location>
</feature>
<gene>
    <name evidence="8" type="ORF">M2350_003024</name>
</gene>
<proteinExistence type="inferred from homology"/>
<feature type="transmembrane region" description="Helical" evidence="7">
    <location>
        <begin position="164"/>
        <end position="185"/>
    </location>
</feature>
<feature type="transmembrane region" description="Helical" evidence="7">
    <location>
        <begin position="7"/>
        <end position="27"/>
    </location>
</feature>
<protein>
    <submittedName>
        <fullName evidence="8">Na+/proline symporter</fullName>
    </submittedName>
</protein>
<dbReference type="InterPro" id="IPR001734">
    <property type="entry name" value="Na/solute_symporter"/>
</dbReference>
<dbReference type="Pfam" id="PF00474">
    <property type="entry name" value="SSF"/>
    <property type="match status" value="1"/>
</dbReference>
<feature type="transmembrane region" description="Helical" evidence="7">
    <location>
        <begin position="191"/>
        <end position="216"/>
    </location>
</feature>
<dbReference type="EMBL" id="JANUCP010000005">
    <property type="protein sequence ID" value="MCS3920595.1"/>
    <property type="molecule type" value="Genomic_DNA"/>
</dbReference>
<evidence type="ECO:0000256" key="1">
    <source>
        <dbReference type="ARBA" id="ARBA00004141"/>
    </source>
</evidence>
<feature type="transmembrane region" description="Helical" evidence="7">
    <location>
        <begin position="280"/>
        <end position="306"/>
    </location>
</feature>
<evidence type="ECO:0000256" key="5">
    <source>
        <dbReference type="ARBA" id="ARBA00023136"/>
    </source>
</evidence>
<comment type="caution">
    <text evidence="8">The sequence shown here is derived from an EMBL/GenBank/DDBJ whole genome shotgun (WGS) entry which is preliminary data.</text>
</comment>
<dbReference type="CDD" id="cd11477">
    <property type="entry name" value="SLC5sbd_u1"/>
    <property type="match status" value="1"/>
</dbReference>
<dbReference type="PROSITE" id="PS50283">
    <property type="entry name" value="NA_SOLUT_SYMP_3"/>
    <property type="match status" value="1"/>
</dbReference>
<dbReference type="RefSeq" id="WP_259100292.1">
    <property type="nucleotide sequence ID" value="NZ_CP130454.1"/>
</dbReference>
<feature type="transmembrane region" description="Helical" evidence="7">
    <location>
        <begin position="326"/>
        <end position="344"/>
    </location>
</feature>
<dbReference type="InterPro" id="IPR038377">
    <property type="entry name" value="Na/Glc_symporter_sf"/>
</dbReference>
<accession>A0ABT2ERV7</accession>
<evidence type="ECO:0000313" key="9">
    <source>
        <dbReference type="Proteomes" id="UP001204798"/>
    </source>
</evidence>
<dbReference type="Gene3D" id="1.20.1730.10">
    <property type="entry name" value="Sodium/glucose cotransporter"/>
    <property type="match status" value="1"/>
</dbReference>
<keyword evidence="5 7" id="KW-0472">Membrane</keyword>
<reference evidence="8 9" key="1">
    <citation type="submission" date="2022-08" db="EMBL/GenBank/DDBJ databases">
        <title>Bacterial and archaeal communities from various locations to study Microbial Dark Matter (Phase II).</title>
        <authorList>
            <person name="Stepanauskas R."/>
        </authorList>
    </citation>
    <scope>NUCLEOTIDE SEQUENCE [LARGE SCALE GENOMIC DNA]</scope>
    <source>
        <strain evidence="8 9">PD1</strain>
    </source>
</reference>
<comment type="similarity">
    <text evidence="2 6">Belongs to the sodium:solute symporter (SSF) (TC 2.A.21) family.</text>
</comment>
<feature type="transmembrane region" description="Helical" evidence="7">
    <location>
        <begin position="403"/>
        <end position="424"/>
    </location>
</feature>
<feature type="transmembrane region" description="Helical" evidence="7">
    <location>
        <begin position="436"/>
        <end position="455"/>
    </location>
</feature>
<dbReference type="Proteomes" id="UP001204798">
    <property type="component" value="Unassembled WGS sequence"/>
</dbReference>
<comment type="subcellular location">
    <subcellularLocation>
        <location evidence="1">Membrane</location>
        <topology evidence="1">Multi-pass membrane protein</topology>
    </subcellularLocation>
</comment>
<keyword evidence="9" id="KW-1185">Reference proteome</keyword>
<feature type="transmembrane region" description="Helical" evidence="7">
    <location>
        <begin position="556"/>
        <end position="575"/>
    </location>
</feature>
<keyword evidence="3 7" id="KW-0812">Transmembrane</keyword>
<sequence>MEARLTGLDYAIVVGYIVFAMGVGVLLAKRAAQSIAQYFAAGRELPWWIAGTSMVATTFASDTPLAVTGIVRTQGISGNWFWWSGALANMLGTFFFAPLWRRSEVLTDLEFIAIRYHGAPANFLRGFRVLYSSLLANSIVMGWVIAAMVKIVQTTFGWEPKTAIAVLITVAFAYTILAGLWGVVLTDFVQFALAMTGAIWLAVAALGEIGGGAMLVQRLSEQGHTKLLAFVPSPSDPELWLAFLTYIFVQWWAVGRPDGEGYIAQRILATKDERNAVLSFLWFAFAHYVLRPWWWIVVALVSLLLMPEMQKPLGDEGAYPAMMVKLLPPGALGIMVAAMLAAFMSTMDTHMNWAASYLVNDFYRPFIKPNADERHYVLVGRIATMVILALGVATALVTERVEAAWKLLAGLNAGIGLVSILRWLWWRVNAWSEISAMATALVVNSAIYLLAWLGNPTAAYLATTEGFPLRLLIIVVLVQIAWILVTLTTQPEPMEKLVTFYRKVRPPGWWKPVAEAAGLPVEPLNWRWVLGWIGGVALIYGGLVAMGGLLLSQAHWLLGGGIAAALGLIGVRVGLKAVFGE</sequence>
<dbReference type="PANTHER" id="PTHR11819:SF77">
    <property type="entry name" value="SODIUM_GLUCOSE COTRANSPORT PROTEIN"/>
    <property type="match status" value="1"/>
</dbReference>
<evidence type="ECO:0000256" key="4">
    <source>
        <dbReference type="ARBA" id="ARBA00022989"/>
    </source>
</evidence>
<feature type="transmembrane region" description="Helical" evidence="7">
    <location>
        <begin position="80"/>
        <end position="100"/>
    </location>
</feature>
<name>A0ABT2ERV7_9BACT</name>